<feature type="non-terminal residue" evidence="2">
    <location>
        <position position="279"/>
    </location>
</feature>
<feature type="compositionally biased region" description="Low complexity" evidence="1">
    <location>
        <begin position="219"/>
        <end position="237"/>
    </location>
</feature>
<feature type="compositionally biased region" description="Low complexity" evidence="1">
    <location>
        <begin position="13"/>
        <end position="27"/>
    </location>
</feature>
<accession>A0A813D1U7</accession>
<protein>
    <submittedName>
        <fullName evidence="2">Uncharacterized protein</fullName>
    </submittedName>
</protein>
<keyword evidence="3" id="KW-1185">Reference proteome</keyword>
<dbReference type="AlphaFoldDB" id="A0A813D1U7"/>
<feature type="compositionally biased region" description="Basic and acidic residues" evidence="1">
    <location>
        <begin position="248"/>
        <end position="262"/>
    </location>
</feature>
<feature type="non-terminal residue" evidence="2">
    <location>
        <position position="1"/>
    </location>
</feature>
<dbReference type="Proteomes" id="UP000654075">
    <property type="component" value="Unassembled WGS sequence"/>
</dbReference>
<feature type="compositionally biased region" description="Low complexity" evidence="1">
    <location>
        <begin position="148"/>
        <end position="185"/>
    </location>
</feature>
<evidence type="ECO:0000313" key="3">
    <source>
        <dbReference type="Proteomes" id="UP000654075"/>
    </source>
</evidence>
<reference evidence="2" key="1">
    <citation type="submission" date="2021-02" db="EMBL/GenBank/DDBJ databases">
        <authorList>
            <person name="Dougan E. K."/>
            <person name="Rhodes N."/>
            <person name="Thang M."/>
            <person name="Chan C."/>
        </authorList>
    </citation>
    <scope>NUCLEOTIDE SEQUENCE</scope>
</reference>
<gene>
    <name evidence="2" type="ORF">PGLA1383_LOCUS901</name>
</gene>
<evidence type="ECO:0000256" key="1">
    <source>
        <dbReference type="SAM" id="MobiDB-lite"/>
    </source>
</evidence>
<name>A0A813D1U7_POLGL</name>
<feature type="region of interest" description="Disordered" evidence="1">
    <location>
        <begin position="1"/>
        <end position="279"/>
    </location>
</feature>
<feature type="compositionally biased region" description="Gly residues" evidence="1">
    <location>
        <begin position="238"/>
        <end position="247"/>
    </location>
</feature>
<evidence type="ECO:0000313" key="2">
    <source>
        <dbReference type="EMBL" id="CAE8581891.1"/>
    </source>
</evidence>
<sequence>RAATSSKHRAGHGQRQQQRQPAAAPPAFELPDRGPRSGGRGRQRRGPAGGHWERVPDAGETAGDGGSADHSGNTAQGKRRTPGWGKTAGKFASRKKGARTPWKDGKAPAKDEKGRTGPNQIEVDWRPPVDDVPQGVTPKSGMPKKPSPVRGPAGRGRPVPGWMNSLGGSSSGVLALPAPGDAPGASVASRSPVRGPAGRGRGSVLPAWMSRDPASSVLALPSIPSDDAPPSGSAAAGKGWGGGGSNRGGDDASQEEHHRPWSHEWNNSDGRGNDGNRRQ</sequence>
<proteinExistence type="predicted"/>
<feature type="compositionally biased region" description="Basic and acidic residues" evidence="1">
    <location>
        <begin position="101"/>
        <end position="115"/>
    </location>
</feature>
<dbReference type="EMBL" id="CAJNNV010000224">
    <property type="protein sequence ID" value="CAE8581891.1"/>
    <property type="molecule type" value="Genomic_DNA"/>
</dbReference>
<organism evidence="2 3">
    <name type="scientific">Polarella glacialis</name>
    <name type="common">Dinoflagellate</name>
    <dbReference type="NCBI Taxonomy" id="89957"/>
    <lineage>
        <taxon>Eukaryota</taxon>
        <taxon>Sar</taxon>
        <taxon>Alveolata</taxon>
        <taxon>Dinophyceae</taxon>
        <taxon>Suessiales</taxon>
        <taxon>Suessiaceae</taxon>
        <taxon>Polarella</taxon>
    </lineage>
</organism>
<feature type="compositionally biased region" description="Basic residues" evidence="1">
    <location>
        <begin position="1"/>
        <end position="12"/>
    </location>
</feature>
<comment type="caution">
    <text evidence="2">The sequence shown here is derived from an EMBL/GenBank/DDBJ whole genome shotgun (WGS) entry which is preliminary data.</text>
</comment>